<feature type="transmembrane region" description="Helical" evidence="1">
    <location>
        <begin position="314"/>
        <end position="340"/>
    </location>
</feature>
<dbReference type="InterPro" id="IPR006976">
    <property type="entry name" value="VanZ-like"/>
</dbReference>
<name>A0A4Z1E0I6_9STRE</name>
<feature type="transmembrane region" description="Helical" evidence="1">
    <location>
        <begin position="173"/>
        <end position="194"/>
    </location>
</feature>
<sequence length="373" mass="43230">MGYISTIKTAVQLFPFLAFLLTLPYMILNYRKYGSVNKLRVLIFYSFMLYLMTVYLLVVLPLPDPSKIHTSYSEMINLYPFAFVVDFFKESPFDLAQTSTWLQALKHPTFYVPAFNVLMLIPFGMYLRYYFKCGFKKTIFLTALFSLFLELTQLSGLYFLYPGPYRLADVDDIIQNTTGGGVGYLLGWFLVWLLPTRDEIDEHSFRVGTRVSGFRIGLAFLIDFVMVSILYALIGRLGTIPYVAVLAVYFSLLPLWRGKTLGMALLKCRLHFDKQRWLRTIWRGILVAGYFYLIPQGLFYLISLLNQDLTDNSLLTLSMILLLFFVLLLYLIITFAIILLSRRFPFDRLAGATYESTVRVKKDIFKDETESSK</sequence>
<dbReference type="OrthoDB" id="4822551at2"/>
<organism evidence="3 4">
    <name type="scientific">Streptococcus rubneri</name>
    <dbReference type="NCBI Taxonomy" id="1234680"/>
    <lineage>
        <taxon>Bacteria</taxon>
        <taxon>Bacillati</taxon>
        <taxon>Bacillota</taxon>
        <taxon>Bacilli</taxon>
        <taxon>Lactobacillales</taxon>
        <taxon>Streptococcaceae</taxon>
        <taxon>Streptococcus</taxon>
    </lineage>
</organism>
<dbReference type="InterPro" id="IPR053150">
    <property type="entry name" value="Teicoplanin_resist-assoc"/>
</dbReference>
<reference evidence="3 4" key="1">
    <citation type="submission" date="2019-04" db="EMBL/GenBank/DDBJ databases">
        <title>Genome sequencing of Streptococcus rubneri DSM 26920(T).</title>
        <authorList>
            <person name="Kook J.-K."/>
            <person name="Park S.-N."/>
            <person name="Lim Y.K."/>
        </authorList>
    </citation>
    <scope>NUCLEOTIDE SEQUENCE [LARGE SCALE GENOMIC DNA]</scope>
    <source>
        <strain evidence="3 4">DSM 26920</strain>
    </source>
</reference>
<keyword evidence="4" id="KW-1185">Reference proteome</keyword>
<dbReference type="Pfam" id="PF04892">
    <property type="entry name" value="VanZ"/>
    <property type="match status" value="1"/>
</dbReference>
<dbReference type="EMBL" id="SRRP01000001">
    <property type="protein sequence ID" value="TGN92544.1"/>
    <property type="molecule type" value="Genomic_DNA"/>
</dbReference>
<keyword evidence="1" id="KW-0472">Membrane</keyword>
<feature type="transmembrane region" description="Helical" evidence="1">
    <location>
        <begin position="42"/>
        <end position="62"/>
    </location>
</feature>
<feature type="transmembrane region" description="Helical" evidence="1">
    <location>
        <begin position="110"/>
        <end position="127"/>
    </location>
</feature>
<feature type="transmembrane region" description="Helical" evidence="1">
    <location>
        <begin position="139"/>
        <end position="161"/>
    </location>
</feature>
<accession>A0A4Z1E0I6</accession>
<comment type="caution">
    <text evidence="3">The sequence shown here is derived from an EMBL/GenBank/DDBJ whole genome shotgun (WGS) entry which is preliminary data.</text>
</comment>
<gene>
    <name evidence="3" type="ORF">E5S68_06365</name>
</gene>
<feature type="transmembrane region" description="Helical" evidence="1">
    <location>
        <begin position="12"/>
        <end position="30"/>
    </location>
</feature>
<protein>
    <submittedName>
        <fullName evidence="3">VanZ family protein</fullName>
    </submittedName>
</protein>
<keyword evidence="1" id="KW-1133">Transmembrane helix</keyword>
<dbReference type="PANTHER" id="PTHR36834:SF1">
    <property type="entry name" value="INTEGRAL MEMBRANE PROTEIN"/>
    <property type="match status" value="1"/>
</dbReference>
<evidence type="ECO:0000313" key="3">
    <source>
        <dbReference type="EMBL" id="TGN92544.1"/>
    </source>
</evidence>
<evidence type="ECO:0000259" key="2">
    <source>
        <dbReference type="Pfam" id="PF04892"/>
    </source>
</evidence>
<dbReference type="PANTHER" id="PTHR36834">
    <property type="entry name" value="MEMBRANE PROTEIN-RELATED"/>
    <property type="match status" value="1"/>
</dbReference>
<dbReference type="AlphaFoldDB" id="A0A4Z1E0I6"/>
<feature type="domain" description="VanZ-like" evidence="2">
    <location>
        <begin position="47"/>
        <end position="189"/>
    </location>
</feature>
<evidence type="ECO:0000313" key="4">
    <source>
        <dbReference type="Proteomes" id="UP000297986"/>
    </source>
</evidence>
<proteinExistence type="predicted"/>
<feature type="transmembrane region" description="Helical" evidence="1">
    <location>
        <begin position="280"/>
        <end position="302"/>
    </location>
</feature>
<feature type="transmembrane region" description="Helical" evidence="1">
    <location>
        <begin position="240"/>
        <end position="259"/>
    </location>
</feature>
<dbReference type="RefSeq" id="WP_135782815.1">
    <property type="nucleotide sequence ID" value="NZ_MRXY01000003.1"/>
</dbReference>
<keyword evidence="1" id="KW-0812">Transmembrane</keyword>
<feature type="transmembrane region" description="Helical" evidence="1">
    <location>
        <begin position="214"/>
        <end position="234"/>
    </location>
</feature>
<dbReference type="Proteomes" id="UP000297986">
    <property type="component" value="Unassembled WGS sequence"/>
</dbReference>
<evidence type="ECO:0000256" key="1">
    <source>
        <dbReference type="SAM" id="Phobius"/>
    </source>
</evidence>